<dbReference type="CDD" id="cd08983">
    <property type="entry name" value="GH43_Bt3655-like"/>
    <property type="match status" value="1"/>
</dbReference>
<dbReference type="EMBL" id="JACXIY010000014">
    <property type="protein sequence ID" value="MBD2869294.1"/>
    <property type="molecule type" value="Genomic_DNA"/>
</dbReference>
<dbReference type="InterPro" id="IPR013783">
    <property type="entry name" value="Ig-like_fold"/>
</dbReference>
<dbReference type="PROSITE" id="PS51272">
    <property type="entry name" value="SLH"/>
    <property type="match status" value="3"/>
</dbReference>
<evidence type="ECO:0000313" key="12">
    <source>
        <dbReference type="Proteomes" id="UP000632125"/>
    </source>
</evidence>
<dbReference type="Gene3D" id="2.60.120.200">
    <property type="match status" value="3"/>
</dbReference>
<feature type="region of interest" description="Disordered" evidence="8">
    <location>
        <begin position="1569"/>
        <end position="1593"/>
    </location>
</feature>
<dbReference type="Pfam" id="PF13385">
    <property type="entry name" value="Laminin_G_3"/>
    <property type="match status" value="2"/>
</dbReference>
<gene>
    <name evidence="11" type="ORF">IDH41_11965</name>
</gene>
<dbReference type="Proteomes" id="UP000632125">
    <property type="component" value="Unassembled WGS sequence"/>
</dbReference>
<evidence type="ECO:0000256" key="8">
    <source>
        <dbReference type="SAM" id="MobiDB-lite"/>
    </source>
</evidence>
<dbReference type="GO" id="GO:0030245">
    <property type="term" value="P:cellulose catabolic process"/>
    <property type="evidence" value="ECO:0007669"/>
    <property type="project" value="UniProtKB-KW"/>
</dbReference>
<dbReference type="SMART" id="SM00560">
    <property type="entry name" value="LamGL"/>
    <property type="match status" value="1"/>
</dbReference>
<keyword evidence="3" id="KW-0136">Cellulose degradation</keyword>
<dbReference type="Gene3D" id="2.60.120.560">
    <property type="entry name" value="Exo-inulinase, domain 1"/>
    <property type="match status" value="1"/>
</dbReference>
<evidence type="ECO:0000313" key="11">
    <source>
        <dbReference type="EMBL" id="MBD2869294.1"/>
    </source>
</evidence>
<dbReference type="InterPro" id="IPR005102">
    <property type="entry name" value="Carbo-bd_X2"/>
</dbReference>
<evidence type="ECO:0000256" key="3">
    <source>
        <dbReference type="ARBA" id="ARBA00023001"/>
    </source>
</evidence>
<keyword evidence="2" id="KW-0378">Hydrolase</keyword>
<dbReference type="Gene3D" id="2.115.10.20">
    <property type="entry name" value="Glycosyl hydrolase domain, family 43"/>
    <property type="match status" value="1"/>
</dbReference>
<keyword evidence="4" id="KW-1015">Disulfide bond</keyword>
<feature type="domain" description="SLH" evidence="10">
    <location>
        <begin position="1948"/>
        <end position="2009"/>
    </location>
</feature>
<evidence type="ECO:0000259" key="10">
    <source>
        <dbReference type="PROSITE" id="PS51272"/>
    </source>
</evidence>
<dbReference type="Gene3D" id="2.60.40.1080">
    <property type="match status" value="2"/>
</dbReference>
<dbReference type="Pfam" id="PF00395">
    <property type="entry name" value="SLH"/>
    <property type="match status" value="3"/>
</dbReference>
<dbReference type="InterPro" id="IPR003343">
    <property type="entry name" value="Big_2"/>
</dbReference>
<evidence type="ECO:0000256" key="5">
    <source>
        <dbReference type="ARBA" id="ARBA00023277"/>
    </source>
</evidence>
<dbReference type="InterPro" id="IPR014756">
    <property type="entry name" value="Ig_E-set"/>
</dbReference>
<dbReference type="PANTHER" id="PTHR43308">
    <property type="entry name" value="OUTER MEMBRANE PROTEIN ALPHA-RELATED"/>
    <property type="match status" value="1"/>
</dbReference>
<dbReference type="InterPro" id="IPR001119">
    <property type="entry name" value="SLH_dom"/>
</dbReference>
<comment type="caution">
    <text evidence="11">The sequence shown here is derived from an EMBL/GenBank/DDBJ whole genome shotgun (WGS) entry which is preliminary data.</text>
</comment>
<proteinExistence type="predicted"/>
<feature type="chain" id="PRO_5039607300" evidence="9">
    <location>
        <begin position="27"/>
        <end position="2009"/>
    </location>
</feature>
<dbReference type="SUPFAM" id="SSF81296">
    <property type="entry name" value="E set domains"/>
    <property type="match status" value="1"/>
</dbReference>
<dbReference type="Pfam" id="PF02368">
    <property type="entry name" value="Big_2"/>
    <property type="match status" value="2"/>
</dbReference>
<dbReference type="SUPFAM" id="SSF75005">
    <property type="entry name" value="Arabinanase/levansucrase/invertase"/>
    <property type="match status" value="1"/>
</dbReference>
<dbReference type="Gene3D" id="2.60.40.10">
    <property type="entry name" value="Immunoglobulins"/>
    <property type="match status" value="1"/>
</dbReference>
<dbReference type="InterPro" id="IPR059177">
    <property type="entry name" value="GH29D-like_dom"/>
</dbReference>
<dbReference type="GO" id="GO:0016798">
    <property type="term" value="F:hydrolase activity, acting on glycosyl bonds"/>
    <property type="evidence" value="ECO:0007669"/>
    <property type="project" value="UniProtKB-KW"/>
</dbReference>
<dbReference type="InterPro" id="IPR006558">
    <property type="entry name" value="LamG-like"/>
</dbReference>
<evidence type="ECO:0000256" key="4">
    <source>
        <dbReference type="ARBA" id="ARBA00023157"/>
    </source>
</evidence>
<dbReference type="SUPFAM" id="SSF49899">
    <property type="entry name" value="Concanavalin A-like lectins/glucanases"/>
    <property type="match status" value="3"/>
</dbReference>
<sequence>MKKRKNAWISSKTALSIFLSFLMAFAMMPQAMNAEAAGDEAEAPAFSVAPGLYEEPQTVALSTTTPEAVIRYTVDGSEPNASSPVYSEPIWIDSATQIRAYAESEGGMPSERVEGLYVIADIESEWSYDFSSYDSADWQFQDDPTAWSVAGGQFVAKQANGFKAMIADLADASPRHFVMEADINPYSSLQNTGFVFRVTDPGAGADTMSGYFVGFAANGTLAAAKLTRDGSSGKFALIHRLEGANAAEVTPNALNRLKVVGLGASYYIYLNGKFQFTFTDTDHAIGTFGLRAWHTAGDAAFDNVKVTALSSDRIGQPEPDLSSFALDSFDSPSLGGDWSIFQEDAGKWSLSQHPGYLTLQTTATDLYQANNTLNNVFLREAPENFEIVTSLHAPILRNHQQAGLIVMQDADNFYRLGQVWNQNKFIETGYEKAAAYTRGNMADHPGGLQVKLKIRKFGNQYTSYYWSDGGWVQAAETATLDLQNIKIGVYGNNNVAPDYPINVRVDYFGIKTIDGPSNEEEPETPEVQQEVISVPNTGMDAWYKMDEPAGSFFALDSSGNYRHSFITYGTWLPEGGVRGGALSLNGTSDRIALNGPSGTFMRNEFEQQSTSLWFKANKTIARQVLFERGGNVAGLAIQLNNNKLEAAVVNASNRHVLSVDFTDTSSWHHVLVSFDKGDFKLYLDGELAAQKATGFALVASALNVGGIGWRAEVDAFGGTASGAHFEGLIDDVRLFPSVVVPKIGEVSAESIAFDETELSLNLGEKAPLTASLLPIDATNSDLIWESSDPSVVRIDTTEALIANLAADSTGTATISASTVDGGYKASVDVTVTDPGLQSVKLNPVRITLPVGVDYVFAPAFEPSNAKPYGLKWSSDHPEVASIDANGKLTTLAPGHATIKLKSEEGDVLGTSAVTVEEATDSEPVYLMSYFRSDIAQTGKKDEYLHLAYSRDGLKWYELNDNLPVVDFNNPLRDPFIAQGEDGIWRLMFTAATVNGPNSKGIFSMLGYAESRDLINWTNYRMLDVMKAYKDRGEVVFNSWAPEWSYDPVNGEYVIYWSSTVGTYSSGDNKHYYATTKDWKTFSDAKPFFAPEHKTIDATLHALDADERIDGLTVREKLGIPDNQEIPGNTVWMMFYKDETHENQGGMRNRQTWSAEGVASPETYRDAGRVSEYVTPLKTEGASIFKVGDQWHMMYDYWWAGKFGLKTTPDITDPSAWSEENMDLRIPFRARHSGMSIMGTREMWNLINHFSQESLYSFLGGAEDASGRGNDGEAIGSPSFADPDSGDAGYADFDGSGDAIKLEHLDDSFYNRTVSMWVKANETEDSQMLYHEGNRDGGLALKIEGDQLIAGVSKEQTLKTVSTGFDADAWRFVTVVYEEGILKLYVDGVKQEELQTGFQPKQSSLNQDGANPASRNPELYDIERGSLTATIAAGAELDVFGDDSSASYYGGRIGQTGLYTLPLFDQDIEELYDREKLAYNSTANSDSATFDKYKQAAGYADVTTKLKENGNTLIGVTRNGTGIGERNYSYDRAGHALTIKKAYLAKLGIGEHVFTIDMSEGVDPTLTVTIGDSTPKTPPNNGGGSPSGPPAGTEAGVLVNGVTENIGKATTEEVNGQRVTTIKVDEEKLQRLLEAEGEQAVITIPSAAGSQAVIGELSGRIVQNMGVLKAVLELRTERAAYTLPAERLNIEAIAERIGIDNGLENIKIRLEISELLTEEVSVVEDAADREGATLVVPPLHFKISAVNGDRTEEVSSFGAYVKRTIALPEGIDPERMTTGAAVEADGTLRHVPTKIVTIDGKYYAQINSLTNSIYSVVSHPFTFEDVESHWAKNAVNNMGARMIVSGTGESRFSPDRDITRAEFAAIAVRGLGLRPESGMSVFTDVKPADWFGGAVQTAYEYGIIAGYEDGSFRPHDKITREQAMLMVSKAMAITGLPGVQAGESANRVLEAFSDVGHISNWALSGVGDSVSAGIVSGRSDDELAPKAFMTRAEVATIMQRLLQKSGLINE</sequence>
<keyword evidence="7" id="KW-0624">Polysaccharide degradation</keyword>
<keyword evidence="12" id="KW-1185">Reference proteome</keyword>
<feature type="domain" description="SLH" evidence="10">
    <location>
        <begin position="1877"/>
        <end position="1940"/>
    </location>
</feature>
<dbReference type="InterPro" id="IPR051465">
    <property type="entry name" value="Cell_Envelope_Struct_Comp"/>
</dbReference>
<feature type="signal peptide" evidence="9">
    <location>
        <begin position="1"/>
        <end position="26"/>
    </location>
</feature>
<accession>A0A927CJM5</accession>
<evidence type="ECO:0000256" key="9">
    <source>
        <dbReference type="SAM" id="SignalP"/>
    </source>
</evidence>
<dbReference type="InterPro" id="IPR041542">
    <property type="entry name" value="GH43_C2"/>
</dbReference>
<keyword evidence="1 9" id="KW-0732">Signal</keyword>
<dbReference type="InterPro" id="IPR008964">
    <property type="entry name" value="Invasin/intimin_cell_adhesion"/>
</dbReference>
<organism evidence="11 12">
    <name type="scientific">Paenibacillus arenilitoris</name>
    <dbReference type="NCBI Taxonomy" id="2772299"/>
    <lineage>
        <taxon>Bacteria</taxon>
        <taxon>Bacillati</taxon>
        <taxon>Bacillota</taxon>
        <taxon>Bacilli</taxon>
        <taxon>Bacillales</taxon>
        <taxon>Paenibacillaceae</taxon>
        <taxon>Paenibacillus</taxon>
    </lineage>
</organism>
<dbReference type="InterPro" id="IPR023296">
    <property type="entry name" value="Glyco_hydro_beta-prop_sf"/>
</dbReference>
<dbReference type="Pfam" id="PF17851">
    <property type="entry name" value="GH43_C2"/>
    <property type="match status" value="1"/>
</dbReference>
<reference evidence="11" key="1">
    <citation type="submission" date="2020-09" db="EMBL/GenBank/DDBJ databases">
        <title>A novel bacterium of genus Paenibacillus, isolated from South China Sea.</title>
        <authorList>
            <person name="Huang H."/>
            <person name="Mo K."/>
            <person name="Hu Y."/>
        </authorList>
    </citation>
    <scope>NUCLEOTIDE SEQUENCE</scope>
    <source>
        <strain evidence="11">IB182493</strain>
    </source>
</reference>
<evidence type="ECO:0000256" key="7">
    <source>
        <dbReference type="ARBA" id="ARBA00023326"/>
    </source>
</evidence>
<feature type="domain" description="SLH" evidence="10">
    <location>
        <begin position="1817"/>
        <end position="1876"/>
    </location>
</feature>
<dbReference type="SUPFAM" id="SSF49373">
    <property type="entry name" value="Invasin/intimin cell-adhesion fragments"/>
    <property type="match status" value="2"/>
</dbReference>
<dbReference type="Pfam" id="PF13290">
    <property type="entry name" value="CHB_HEX_C_1"/>
    <property type="match status" value="1"/>
</dbReference>
<keyword evidence="5" id="KW-0119">Carbohydrate metabolism</keyword>
<name>A0A927CJM5_9BACL</name>
<evidence type="ECO:0000256" key="2">
    <source>
        <dbReference type="ARBA" id="ARBA00022801"/>
    </source>
</evidence>
<dbReference type="SMART" id="SM00635">
    <property type="entry name" value="BID_2"/>
    <property type="match status" value="2"/>
</dbReference>
<dbReference type="RefSeq" id="WP_190861278.1">
    <property type="nucleotide sequence ID" value="NZ_JACXIY010000014.1"/>
</dbReference>
<evidence type="ECO:0000256" key="6">
    <source>
        <dbReference type="ARBA" id="ARBA00023295"/>
    </source>
</evidence>
<evidence type="ECO:0000256" key="1">
    <source>
        <dbReference type="ARBA" id="ARBA00022729"/>
    </source>
</evidence>
<feature type="region of interest" description="Disordered" evidence="8">
    <location>
        <begin position="1266"/>
        <end position="1286"/>
    </location>
</feature>
<dbReference type="InterPro" id="IPR013320">
    <property type="entry name" value="ConA-like_dom_sf"/>
</dbReference>
<keyword evidence="6" id="KW-0326">Glycosidase</keyword>
<protein>
    <submittedName>
        <fullName evidence="11">S-layer homology domain-containing protein</fullName>
    </submittedName>
</protein>
<dbReference type="PANTHER" id="PTHR43308:SF5">
    <property type="entry name" value="S-LAYER PROTEIN _ PEPTIDOGLYCAN ENDO-BETA-N-ACETYLGLUCOSAMINIDASE"/>
    <property type="match status" value="1"/>
</dbReference>
<dbReference type="Pfam" id="PF03442">
    <property type="entry name" value="CBM_X2"/>
    <property type="match status" value="1"/>
</dbReference>